<evidence type="ECO:0000313" key="1">
    <source>
        <dbReference type="EMBL" id="KAG7440696.1"/>
    </source>
</evidence>
<organism evidence="1 2">
    <name type="scientific">Guyanagaster necrorhizus</name>
    <dbReference type="NCBI Taxonomy" id="856835"/>
    <lineage>
        <taxon>Eukaryota</taxon>
        <taxon>Fungi</taxon>
        <taxon>Dikarya</taxon>
        <taxon>Basidiomycota</taxon>
        <taxon>Agaricomycotina</taxon>
        <taxon>Agaricomycetes</taxon>
        <taxon>Agaricomycetidae</taxon>
        <taxon>Agaricales</taxon>
        <taxon>Marasmiineae</taxon>
        <taxon>Physalacriaceae</taxon>
        <taxon>Guyanagaster</taxon>
    </lineage>
</organism>
<dbReference type="AlphaFoldDB" id="A0A9P7VIK3"/>
<dbReference type="Proteomes" id="UP000812287">
    <property type="component" value="Unassembled WGS sequence"/>
</dbReference>
<evidence type="ECO:0000313" key="2">
    <source>
        <dbReference type="Proteomes" id="UP000812287"/>
    </source>
</evidence>
<dbReference type="GeneID" id="66100221"/>
<comment type="caution">
    <text evidence="1">The sequence shown here is derived from an EMBL/GenBank/DDBJ whole genome shotgun (WGS) entry which is preliminary data.</text>
</comment>
<proteinExistence type="predicted"/>
<dbReference type="EMBL" id="MU250568">
    <property type="protein sequence ID" value="KAG7440696.1"/>
    <property type="molecule type" value="Genomic_DNA"/>
</dbReference>
<sequence>MDECLQTGALYAIHIAYSKKYQSLVTFPNIDGFNIVNNDESWTKEGISVYAVTRVSAALVQRDFDAVWIPILASKQVSLDVLPDIVRTTSIHSEQTKEGFITLERQSLPLFLRKDAVLYAYEFQLTGGNLAGINYDYGVHSSIHLLCASDGIFHLDWRPSRVSSTIYIPAANLSHSHSPGPEVSFDQRVICAAPFIGSCMRYLDAVSDDANSYKYDPI</sequence>
<name>A0A9P7VIK3_9AGAR</name>
<dbReference type="RefSeq" id="XP_043034196.1">
    <property type="nucleotide sequence ID" value="XM_043177934.1"/>
</dbReference>
<gene>
    <name evidence="1" type="ORF">BT62DRAFT_1012470</name>
</gene>
<protein>
    <submittedName>
        <fullName evidence="1">Uncharacterized protein</fullName>
    </submittedName>
</protein>
<keyword evidence="2" id="KW-1185">Reference proteome</keyword>
<accession>A0A9P7VIK3</accession>
<reference evidence="1" key="1">
    <citation type="submission" date="2020-11" db="EMBL/GenBank/DDBJ databases">
        <title>Adaptations for nitrogen fixation in a non-lichenized fungal sporocarp promotes dispersal by wood-feeding termites.</title>
        <authorList>
            <consortium name="DOE Joint Genome Institute"/>
            <person name="Koch R.A."/>
            <person name="Yoon G."/>
            <person name="Arayal U."/>
            <person name="Lail K."/>
            <person name="Amirebrahimi M."/>
            <person name="Labutti K."/>
            <person name="Lipzen A."/>
            <person name="Riley R."/>
            <person name="Barry K."/>
            <person name="Henrissat B."/>
            <person name="Grigoriev I.V."/>
            <person name="Herr J.R."/>
            <person name="Aime M.C."/>
        </authorList>
    </citation>
    <scope>NUCLEOTIDE SEQUENCE</scope>
    <source>
        <strain evidence="1">MCA 3950</strain>
    </source>
</reference>